<evidence type="ECO:0000256" key="1">
    <source>
        <dbReference type="SAM" id="MobiDB-lite"/>
    </source>
</evidence>
<name>A0A9Q5I0H1_SANBA</name>
<evidence type="ECO:0000313" key="3">
    <source>
        <dbReference type="EMBL" id="OCB89413.1"/>
    </source>
</evidence>
<dbReference type="InterPro" id="IPR013961">
    <property type="entry name" value="RAI1"/>
</dbReference>
<accession>A0A9Q5I0H1</accession>
<feature type="domain" description="RAI1-like" evidence="2">
    <location>
        <begin position="53"/>
        <end position="134"/>
    </location>
</feature>
<evidence type="ECO:0000259" key="2">
    <source>
        <dbReference type="Pfam" id="PF08652"/>
    </source>
</evidence>
<feature type="compositionally biased region" description="Basic and acidic residues" evidence="1">
    <location>
        <begin position="1"/>
        <end position="16"/>
    </location>
</feature>
<proteinExistence type="predicted"/>
<reference evidence="3" key="1">
    <citation type="submission" date="2016-06" db="EMBL/GenBank/DDBJ databases">
        <title>Draft Genome sequence of the fungus Inonotus baumii.</title>
        <authorList>
            <person name="Zhu H."/>
            <person name="Lin W."/>
        </authorList>
    </citation>
    <scope>NUCLEOTIDE SEQUENCE</scope>
    <source>
        <strain evidence="3">821</strain>
    </source>
</reference>
<dbReference type="OrthoDB" id="5853397at2759"/>
<keyword evidence="4" id="KW-1185">Reference proteome</keyword>
<feature type="region of interest" description="Disordered" evidence="1">
    <location>
        <begin position="1"/>
        <end position="50"/>
    </location>
</feature>
<organism evidence="3 4">
    <name type="scientific">Sanghuangporus baumii</name>
    <name type="common">Phellinus baumii</name>
    <dbReference type="NCBI Taxonomy" id="108892"/>
    <lineage>
        <taxon>Eukaryota</taxon>
        <taxon>Fungi</taxon>
        <taxon>Dikarya</taxon>
        <taxon>Basidiomycota</taxon>
        <taxon>Agaricomycotina</taxon>
        <taxon>Agaricomycetes</taxon>
        <taxon>Hymenochaetales</taxon>
        <taxon>Hymenochaetaceae</taxon>
        <taxon>Sanghuangporus</taxon>
    </lineage>
</organism>
<gene>
    <name evidence="3" type="ORF">A7U60_g3389</name>
</gene>
<protein>
    <recommendedName>
        <fullName evidence="2">RAI1-like domain-containing protein</fullName>
    </recommendedName>
</protein>
<dbReference type="Proteomes" id="UP000757232">
    <property type="component" value="Unassembled WGS sequence"/>
</dbReference>
<sequence length="134" mass="15608">MNSEKRKINEMQDAPRSEPPTTRRRLDGENPDNSMRITYPTGSSHGPTPAFQYPNQLITFSYSESRKLEFTNAAMKFYVHPPFNADLNYGYEHWIKRPEERGRLDGLLTACLRDEVVLERDRANVISWRGVMTK</sequence>
<dbReference type="Pfam" id="PF08652">
    <property type="entry name" value="RAI1"/>
    <property type="match status" value="1"/>
</dbReference>
<evidence type="ECO:0000313" key="4">
    <source>
        <dbReference type="Proteomes" id="UP000757232"/>
    </source>
</evidence>
<feature type="compositionally biased region" description="Polar residues" evidence="1">
    <location>
        <begin position="31"/>
        <end position="46"/>
    </location>
</feature>
<comment type="caution">
    <text evidence="3">The sequence shown here is derived from an EMBL/GenBank/DDBJ whole genome shotgun (WGS) entry which is preliminary data.</text>
</comment>
<dbReference type="EMBL" id="LNZH02000156">
    <property type="protein sequence ID" value="OCB89413.1"/>
    <property type="molecule type" value="Genomic_DNA"/>
</dbReference>
<dbReference type="AlphaFoldDB" id="A0A9Q5I0H1"/>